<feature type="compositionally biased region" description="Polar residues" evidence="3">
    <location>
        <begin position="165"/>
        <end position="184"/>
    </location>
</feature>
<protein>
    <recommendedName>
        <fullName evidence="2">Peroxisomal membrane protein PEX16</fullName>
    </recommendedName>
</protein>
<dbReference type="STRING" id="71717.A0A4Y7TLM6"/>
<evidence type="ECO:0000256" key="1">
    <source>
        <dbReference type="ARBA" id="ARBA00009505"/>
    </source>
</evidence>
<comment type="similarity">
    <text evidence="1 2">Belongs to the peroxin-16 family.</text>
</comment>
<sequence>MGLSRAQYESFLINNVETISSLESTLRSISWFLPGRFKDAELASEALTTLLNVMSMYHDTLLEQVVKKNPSYKPLIPLSLHTRFTRAWIDKTDIYKWASRTLEVIKYTELMIEMGLRRRFSEKARWRGIILLEVVKAVLRILLLRTTKRPLVTPTVPERDFDPTTLPSPSSADSSPTLAPSSIPHSPLGTPDHLKNNHVPLTPHPLLDPSSSRSENAAEEYLAAKALTTSSVKPSLSLIRTLSGPRDWIAELIYTFRPLVYVTLLAREKRSKQLNSKALVVVLIMELIARNLRRSPPPSATLEREEYAKRDKDMLWYLLRGSIWETWTRPKLEGFVSGTVHKPLIGLFGSLVGDWIPLIDQYYYYTAL</sequence>
<organism evidence="4 5">
    <name type="scientific">Coprinellus micaceus</name>
    <name type="common">Glistening ink-cap mushroom</name>
    <name type="synonym">Coprinus micaceus</name>
    <dbReference type="NCBI Taxonomy" id="71717"/>
    <lineage>
        <taxon>Eukaryota</taxon>
        <taxon>Fungi</taxon>
        <taxon>Dikarya</taxon>
        <taxon>Basidiomycota</taxon>
        <taxon>Agaricomycotina</taxon>
        <taxon>Agaricomycetes</taxon>
        <taxon>Agaricomycetidae</taxon>
        <taxon>Agaricales</taxon>
        <taxon>Agaricineae</taxon>
        <taxon>Psathyrellaceae</taxon>
        <taxon>Coprinellus</taxon>
    </lineage>
</organism>
<dbReference type="Proteomes" id="UP000298030">
    <property type="component" value="Unassembled WGS sequence"/>
</dbReference>
<dbReference type="Pfam" id="PF08610">
    <property type="entry name" value="Pex16"/>
    <property type="match status" value="1"/>
</dbReference>
<dbReference type="GO" id="GO:0007031">
    <property type="term" value="P:peroxisome organization"/>
    <property type="evidence" value="ECO:0007669"/>
    <property type="project" value="UniProtKB-KW"/>
</dbReference>
<comment type="caution">
    <text evidence="4">The sequence shown here is derived from an EMBL/GenBank/DDBJ whole genome shotgun (WGS) entry which is preliminary data.</text>
</comment>
<keyword evidence="2" id="KW-0576">Peroxisome</keyword>
<keyword evidence="5" id="KW-1185">Reference proteome</keyword>
<name>A0A4Y7TLM6_COPMI</name>
<dbReference type="InterPro" id="IPR013919">
    <property type="entry name" value="Pex16"/>
</dbReference>
<proteinExistence type="inferred from homology"/>
<dbReference type="PANTHER" id="PTHR13299:SF0">
    <property type="entry name" value="PEROXISOMAL MEMBRANE PROTEIN PEX16"/>
    <property type="match status" value="1"/>
</dbReference>
<evidence type="ECO:0000313" key="5">
    <source>
        <dbReference type="Proteomes" id="UP000298030"/>
    </source>
</evidence>
<gene>
    <name evidence="4" type="ORF">FA13DRAFT_1788677</name>
</gene>
<comment type="subcellular location">
    <subcellularLocation>
        <location evidence="2">Peroxisome membrane</location>
    </subcellularLocation>
</comment>
<dbReference type="OrthoDB" id="2021143at2759"/>
<keyword evidence="2" id="KW-0962">Peroxisome biogenesis</keyword>
<evidence type="ECO:0000256" key="3">
    <source>
        <dbReference type="SAM" id="MobiDB-lite"/>
    </source>
</evidence>
<dbReference type="GO" id="GO:0005778">
    <property type="term" value="C:peroxisomal membrane"/>
    <property type="evidence" value="ECO:0007669"/>
    <property type="project" value="UniProtKB-SubCell"/>
</dbReference>
<evidence type="ECO:0000313" key="4">
    <source>
        <dbReference type="EMBL" id="TEB35083.1"/>
    </source>
</evidence>
<dbReference type="PANTHER" id="PTHR13299">
    <property type="entry name" value="PEROXISOMAL MEMBRANE PROTEIN PEX16"/>
    <property type="match status" value="1"/>
</dbReference>
<dbReference type="AlphaFoldDB" id="A0A4Y7TLM6"/>
<accession>A0A4Y7TLM6</accession>
<evidence type="ECO:0000256" key="2">
    <source>
        <dbReference type="RuleBase" id="RU365003"/>
    </source>
</evidence>
<feature type="region of interest" description="Disordered" evidence="3">
    <location>
        <begin position="153"/>
        <end position="214"/>
    </location>
</feature>
<dbReference type="EMBL" id="QPFP01000008">
    <property type="protein sequence ID" value="TEB35083.1"/>
    <property type="molecule type" value="Genomic_DNA"/>
</dbReference>
<reference evidence="4 5" key="1">
    <citation type="journal article" date="2019" name="Nat. Ecol. Evol.">
        <title>Megaphylogeny resolves global patterns of mushroom evolution.</title>
        <authorList>
            <person name="Varga T."/>
            <person name="Krizsan K."/>
            <person name="Foldi C."/>
            <person name="Dima B."/>
            <person name="Sanchez-Garcia M."/>
            <person name="Sanchez-Ramirez S."/>
            <person name="Szollosi G.J."/>
            <person name="Szarkandi J.G."/>
            <person name="Papp V."/>
            <person name="Albert L."/>
            <person name="Andreopoulos W."/>
            <person name="Angelini C."/>
            <person name="Antonin V."/>
            <person name="Barry K.W."/>
            <person name="Bougher N.L."/>
            <person name="Buchanan P."/>
            <person name="Buyck B."/>
            <person name="Bense V."/>
            <person name="Catcheside P."/>
            <person name="Chovatia M."/>
            <person name="Cooper J."/>
            <person name="Damon W."/>
            <person name="Desjardin D."/>
            <person name="Finy P."/>
            <person name="Geml J."/>
            <person name="Haridas S."/>
            <person name="Hughes K."/>
            <person name="Justo A."/>
            <person name="Karasinski D."/>
            <person name="Kautmanova I."/>
            <person name="Kiss B."/>
            <person name="Kocsube S."/>
            <person name="Kotiranta H."/>
            <person name="LaButti K.M."/>
            <person name="Lechner B.E."/>
            <person name="Liimatainen K."/>
            <person name="Lipzen A."/>
            <person name="Lukacs Z."/>
            <person name="Mihaltcheva S."/>
            <person name="Morgado L.N."/>
            <person name="Niskanen T."/>
            <person name="Noordeloos M.E."/>
            <person name="Ohm R.A."/>
            <person name="Ortiz-Santana B."/>
            <person name="Ovrebo C."/>
            <person name="Racz N."/>
            <person name="Riley R."/>
            <person name="Savchenko A."/>
            <person name="Shiryaev A."/>
            <person name="Soop K."/>
            <person name="Spirin V."/>
            <person name="Szebenyi C."/>
            <person name="Tomsovsky M."/>
            <person name="Tulloss R.E."/>
            <person name="Uehling J."/>
            <person name="Grigoriev I.V."/>
            <person name="Vagvolgyi C."/>
            <person name="Papp T."/>
            <person name="Martin F.M."/>
            <person name="Miettinen O."/>
            <person name="Hibbett D.S."/>
            <person name="Nagy L.G."/>
        </authorList>
    </citation>
    <scope>NUCLEOTIDE SEQUENCE [LARGE SCALE GENOMIC DNA]</scope>
    <source>
        <strain evidence="4 5">FP101781</strain>
    </source>
</reference>